<sequence>MFSKVFSKRVRSGSVPVYLNVYDLTPMNGYIYWFGLGVYHSGVEVHGVEYAFGAHEYPTSGVFEVEPKQCPGFTFRKSILIGTTDFGPQEVRNFMEKLAGEYNGNTYQLIAKNCNHFCNDVCLKLTGNSIPRWVNRLARIGLLCNCVLPVGLHVATVPHDPEFRLCDEEKKELSRSFSRFSSSFSTLKGKQKPLSVPSLYISPSLKGGVLPWELKTQNMVKYR</sequence>
<protein>
    <recommendedName>
        <fullName evidence="4">PPPDE domain-containing protein</fullName>
    </recommendedName>
</protein>
<dbReference type="PANTHER" id="PTHR12378:SF17">
    <property type="entry name" value="OS06G0182100 PROTEIN"/>
    <property type="match status" value="1"/>
</dbReference>
<dbReference type="MEROPS" id="C97.A06"/>
<reference evidence="5" key="1">
    <citation type="submission" date="2015-03" db="EMBL/GenBank/DDBJ databases">
        <title>A transcriptome of Araucaria cunninghamii, an australian fine timber species.</title>
        <authorList>
            <person name="Jing Yi C.J.Y."/>
            <person name="Yin San L.Y.S."/>
            <person name="Abdul Karim S.S."/>
            <person name="Wan Azmi N.N."/>
            <person name="Hercus R.R."/>
            <person name="Croft L.L."/>
        </authorList>
    </citation>
    <scope>NUCLEOTIDE SEQUENCE</scope>
    <source>
        <strain evidence="5">MI0301</strain>
        <tissue evidence="5">Leaf</tissue>
    </source>
</reference>
<accession>A0A0D6R9F9</accession>
<keyword evidence="3" id="KW-0378">Hydrolase</keyword>
<dbReference type="GO" id="GO:0006508">
    <property type="term" value="P:proteolysis"/>
    <property type="evidence" value="ECO:0007669"/>
    <property type="project" value="UniProtKB-KW"/>
</dbReference>
<dbReference type="Gene3D" id="3.90.1720.30">
    <property type="entry name" value="PPPDE domains"/>
    <property type="match status" value="1"/>
</dbReference>
<dbReference type="GO" id="GO:0016579">
    <property type="term" value="P:protein deubiquitination"/>
    <property type="evidence" value="ECO:0007669"/>
    <property type="project" value="TreeGrafter"/>
</dbReference>
<feature type="domain" description="PPPDE" evidence="4">
    <location>
        <begin position="15"/>
        <end position="152"/>
    </location>
</feature>
<evidence type="ECO:0000256" key="1">
    <source>
        <dbReference type="ARBA" id="ARBA00008140"/>
    </source>
</evidence>
<dbReference type="Pfam" id="PF05903">
    <property type="entry name" value="Peptidase_C97"/>
    <property type="match status" value="1"/>
</dbReference>
<evidence type="ECO:0000259" key="4">
    <source>
        <dbReference type="PROSITE" id="PS51858"/>
    </source>
</evidence>
<evidence type="ECO:0000313" key="5">
    <source>
        <dbReference type="EMBL" id="JAG99018.1"/>
    </source>
</evidence>
<evidence type="ECO:0000256" key="3">
    <source>
        <dbReference type="ARBA" id="ARBA00022801"/>
    </source>
</evidence>
<keyword evidence="2" id="KW-0645">Protease</keyword>
<evidence type="ECO:0000256" key="2">
    <source>
        <dbReference type="ARBA" id="ARBA00022670"/>
    </source>
</evidence>
<proteinExistence type="inferred from homology"/>
<dbReference type="InterPro" id="IPR008580">
    <property type="entry name" value="PPPDE_dom"/>
</dbReference>
<dbReference type="PANTHER" id="PTHR12378">
    <property type="entry name" value="DESUMOYLATING ISOPEPTIDASE"/>
    <property type="match status" value="1"/>
</dbReference>
<dbReference type="PROSITE" id="PS51858">
    <property type="entry name" value="PPPDE"/>
    <property type="match status" value="1"/>
</dbReference>
<dbReference type="InterPro" id="IPR042266">
    <property type="entry name" value="PPPDE_sf"/>
</dbReference>
<dbReference type="AlphaFoldDB" id="A0A0D6R9F9"/>
<dbReference type="SMART" id="SM01179">
    <property type="entry name" value="DUF862"/>
    <property type="match status" value="1"/>
</dbReference>
<organism evidence="5">
    <name type="scientific">Araucaria cunninghamii</name>
    <name type="common">Hoop pine</name>
    <name type="synonym">Moreton Bay pine</name>
    <dbReference type="NCBI Taxonomy" id="56994"/>
    <lineage>
        <taxon>Eukaryota</taxon>
        <taxon>Viridiplantae</taxon>
        <taxon>Streptophyta</taxon>
        <taxon>Embryophyta</taxon>
        <taxon>Tracheophyta</taxon>
        <taxon>Spermatophyta</taxon>
        <taxon>Pinopsida</taxon>
        <taxon>Pinidae</taxon>
        <taxon>Conifers II</taxon>
        <taxon>Araucariales</taxon>
        <taxon>Araucariaceae</taxon>
        <taxon>Araucaria</taxon>
    </lineage>
</organism>
<dbReference type="EMBL" id="GCKF01011942">
    <property type="protein sequence ID" value="JAG99018.1"/>
    <property type="molecule type" value="Transcribed_RNA"/>
</dbReference>
<comment type="similarity">
    <text evidence="1">Belongs to the DeSI family.</text>
</comment>
<dbReference type="GO" id="GO:0101005">
    <property type="term" value="F:deubiquitinase activity"/>
    <property type="evidence" value="ECO:0007669"/>
    <property type="project" value="TreeGrafter"/>
</dbReference>
<name>A0A0D6R9F9_ARACU</name>